<gene>
    <name evidence="3" type="ORF">Nepgr_023000</name>
</gene>
<dbReference type="Proteomes" id="UP001279734">
    <property type="component" value="Unassembled WGS sequence"/>
</dbReference>
<sequence>MFLGRTPCCLIVFVSCLLGIKCLAVAVGAVPEKLYAAGVWPLASPLVGRFRCLASCFFMEAVADVLLLKIGSWQEALREYREQGRSNNLEIGTRPPRNSIKGDINSTSLEALLGRYEARQPAFHANMPRHVSTSDNPIKKQREYNISIGSTDSRSSSAAAPVFQRRHQQPSILGITKSRSKIEDRFWAHQPAQRKTAGKPTPSNAEGTSTQIQHNSSRRNNQNQGVIQMEKPAASKNCNTPDPKPSNARIREQHQQHS</sequence>
<reference evidence="3" key="1">
    <citation type="submission" date="2023-05" db="EMBL/GenBank/DDBJ databases">
        <title>Nepenthes gracilis genome sequencing.</title>
        <authorList>
            <person name="Fukushima K."/>
        </authorList>
    </citation>
    <scope>NUCLEOTIDE SEQUENCE</scope>
    <source>
        <strain evidence="3">SING2019-196</strain>
    </source>
</reference>
<dbReference type="AlphaFoldDB" id="A0AAD3T1A0"/>
<keyword evidence="4" id="KW-1185">Reference proteome</keyword>
<feature type="compositionally biased region" description="Basic and acidic residues" evidence="1">
    <location>
        <begin position="249"/>
        <end position="258"/>
    </location>
</feature>
<feature type="chain" id="PRO_5042131685" evidence="2">
    <location>
        <begin position="25"/>
        <end position="258"/>
    </location>
</feature>
<protein>
    <submittedName>
        <fullName evidence="3">Uncharacterized protein</fullName>
    </submittedName>
</protein>
<feature type="compositionally biased region" description="Low complexity" evidence="1">
    <location>
        <begin position="147"/>
        <end position="160"/>
    </location>
</feature>
<dbReference type="EMBL" id="BSYO01000022">
    <property type="protein sequence ID" value="GMH21158.1"/>
    <property type="molecule type" value="Genomic_DNA"/>
</dbReference>
<name>A0AAD3T1A0_NEPGR</name>
<organism evidence="3 4">
    <name type="scientific">Nepenthes gracilis</name>
    <name type="common">Slender pitcher plant</name>
    <dbReference type="NCBI Taxonomy" id="150966"/>
    <lineage>
        <taxon>Eukaryota</taxon>
        <taxon>Viridiplantae</taxon>
        <taxon>Streptophyta</taxon>
        <taxon>Embryophyta</taxon>
        <taxon>Tracheophyta</taxon>
        <taxon>Spermatophyta</taxon>
        <taxon>Magnoliopsida</taxon>
        <taxon>eudicotyledons</taxon>
        <taxon>Gunneridae</taxon>
        <taxon>Pentapetalae</taxon>
        <taxon>Caryophyllales</taxon>
        <taxon>Nepenthaceae</taxon>
        <taxon>Nepenthes</taxon>
    </lineage>
</organism>
<keyword evidence="2" id="KW-0732">Signal</keyword>
<comment type="caution">
    <text evidence="3">The sequence shown here is derived from an EMBL/GenBank/DDBJ whole genome shotgun (WGS) entry which is preliminary data.</text>
</comment>
<feature type="signal peptide" evidence="2">
    <location>
        <begin position="1"/>
        <end position="24"/>
    </location>
</feature>
<dbReference type="PROSITE" id="PS51257">
    <property type="entry name" value="PROKAR_LIPOPROTEIN"/>
    <property type="match status" value="1"/>
</dbReference>
<accession>A0AAD3T1A0</accession>
<evidence type="ECO:0000256" key="1">
    <source>
        <dbReference type="SAM" id="MobiDB-lite"/>
    </source>
</evidence>
<feature type="region of interest" description="Disordered" evidence="1">
    <location>
        <begin position="189"/>
        <end position="258"/>
    </location>
</feature>
<evidence type="ECO:0000313" key="3">
    <source>
        <dbReference type="EMBL" id="GMH21158.1"/>
    </source>
</evidence>
<feature type="region of interest" description="Disordered" evidence="1">
    <location>
        <begin position="147"/>
        <end position="177"/>
    </location>
</feature>
<evidence type="ECO:0000256" key="2">
    <source>
        <dbReference type="SAM" id="SignalP"/>
    </source>
</evidence>
<evidence type="ECO:0000313" key="4">
    <source>
        <dbReference type="Proteomes" id="UP001279734"/>
    </source>
</evidence>
<feature type="compositionally biased region" description="Polar residues" evidence="1">
    <location>
        <begin position="201"/>
        <end position="214"/>
    </location>
</feature>
<proteinExistence type="predicted"/>